<keyword evidence="2" id="KW-1185">Reference proteome</keyword>
<dbReference type="Gene3D" id="3.90.1410.10">
    <property type="entry name" value="set domain protein methyltransferase, domain 1"/>
    <property type="match status" value="1"/>
</dbReference>
<proteinExistence type="predicted"/>
<evidence type="ECO:0000313" key="1">
    <source>
        <dbReference type="EMBL" id="GMH91028.1"/>
    </source>
</evidence>
<sequence>MFADNGPINENEVIASIPTSLEYPVNNRTLDEFASAFISSRSDPSNFHHPYLSSLPTTCQNFACMSPDPTIFTLLGARNAGIESAHPVEASIITSRWFGTGLQPIMDLFNHDQSNPTQFVKLNTATNRYELRATHLHPQMSQVYNFYLDRNVLTMYRLYGFLDTSRELDCLTMRALRIGNPVQRVACIAYADDGVTYKDMADEILKAVEYDDFAMIKGAAQWIDRNSNFDL</sequence>
<dbReference type="OrthoDB" id="341421at2759"/>
<dbReference type="EMBL" id="BRXY01000380">
    <property type="protein sequence ID" value="GMH91028.1"/>
    <property type="molecule type" value="Genomic_DNA"/>
</dbReference>
<evidence type="ECO:0000313" key="2">
    <source>
        <dbReference type="Proteomes" id="UP001165085"/>
    </source>
</evidence>
<name>A0A9W7BQX1_9STRA</name>
<organism evidence="1 2">
    <name type="scientific">Triparma strigata</name>
    <dbReference type="NCBI Taxonomy" id="1606541"/>
    <lineage>
        <taxon>Eukaryota</taxon>
        <taxon>Sar</taxon>
        <taxon>Stramenopiles</taxon>
        <taxon>Ochrophyta</taxon>
        <taxon>Bolidophyceae</taxon>
        <taxon>Parmales</taxon>
        <taxon>Triparmaceae</taxon>
        <taxon>Triparma</taxon>
    </lineage>
</organism>
<dbReference type="AlphaFoldDB" id="A0A9W7BQX1"/>
<dbReference type="InterPro" id="IPR046341">
    <property type="entry name" value="SET_dom_sf"/>
</dbReference>
<protein>
    <submittedName>
        <fullName evidence="1">Uncharacterized protein</fullName>
    </submittedName>
</protein>
<gene>
    <name evidence="1" type="ORF">TrST_g9783</name>
</gene>
<accession>A0A9W7BQX1</accession>
<comment type="caution">
    <text evidence="1">The sequence shown here is derived from an EMBL/GenBank/DDBJ whole genome shotgun (WGS) entry which is preliminary data.</text>
</comment>
<dbReference type="SUPFAM" id="SSF82199">
    <property type="entry name" value="SET domain"/>
    <property type="match status" value="1"/>
</dbReference>
<reference evidence="2" key="1">
    <citation type="journal article" date="2023" name="Commun. Biol.">
        <title>Genome analysis of Parmales, the sister group of diatoms, reveals the evolutionary specialization of diatoms from phago-mixotrophs to photoautotrophs.</title>
        <authorList>
            <person name="Ban H."/>
            <person name="Sato S."/>
            <person name="Yoshikawa S."/>
            <person name="Yamada K."/>
            <person name="Nakamura Y."/>
            <person name="Ichinomiya M."/>
            <person name="Sato N."/>
            <person name="Blanc-Mathieu R."/>
            <person name="Endo H."/>
            <person name="Kuwata A."/>
            <person name="Ogata H."/>
        </authorList>
    </citation>
    <scope>NUCLEOTIDE SEQUENCE [LARGE SCALE GENOMIC DNA]</scope>
    <source>
        <strain evidence="2">NIES 3701</strain>
    </source>
</reference>
<dbReference type="Proteomes" id="UP001165085">
    <property type="component" value="Unassembled WGS sequence"/>
</dbReference>